<evidence type="ECO:0000259" key="6">
    <source>
        <dbReference type="PROSITE" id="PS50893"/>
    </source>
</evidence>
<dbReference type="PROSITE" id="PS00211">
    <property type="entry name" value="ABC_TRANSPORTER_1"/>
    <property type="match status" value="2"/>
</dbReference>
<evidence type="ECO:0000256" key="2">
    <source>
        <dbReference type="ARBA" id="ARBA00005417"/>
    </source>
</evidence>
<accession>A0A4R2C754</accession>
<dbReference type="GO" id="GO:0015833">
    <property type="term" value="P:peptide transport"/>
    <property type="evidence" value="ECO:0007669"/>
    <property type="project" value="InterPro"/>
</dbReference>
<dbReference type="Pfam" id="PF08352">
    <property type="entry name" value="oligo_HPY"/>
    <property type="match status" value="2"/>
</dbReference>
<dbReference type="NCBIfam" id="NF008453">
    <property type="entry name" value="PRK11308.1"/>
    <property type="match status" value="2"/>
</dbReference>
<feature type="domain" description="ABC transporter" evidence="6">
    <location>
        <begin position="279"/>
        <end position="531"/>
    </location>
</feature>
<comment type="caution">
    <text evidence="7">The sequence shown here is derived from an EMBL/GenBank/DDBJ whole genome shotgun (WGS) entry which is preliminary data.</text>
</comment>
<sequence length="553" mass="60037">MLLDVKNLTVGYRTDDRQFRIAVDGVSLALDKGETLGIAGESGCGKTTLARALMAYTRPGSKIVGGNVFLDGTDILALPDRQKHAIRGSRIAMVPQNPLSSLTFHMRVGAQIDEIVCRHEGLSRRQAQEKSVALLAATGMPEPDAIYRRYPHELSGGQRQRVVIAAALACRPGILVLDEPTTALDKTTELRVLELVSQLREQFDTALVYISHDLNVIARVCDRICVMRDGRVIEAGDTRKTFASPVHGYTRRLLDAIPRVNASGPVRPLRADSGEAPILEVTNLKYRYPATGLGIPFSPKKPGTLAVQDLSFSINRGRTLGLVGESGSGKSTVASVISGIIPPGSGKIAFDGVPLNRAAPERPADLRRRIQMVFQDPLSSLNPRLSIGRILMRPLRVFFAMGHEEARQEAARLLERMDMRAELLDRFPRQLSGGQQQRVALARAFAARPDLIICDEVTSALDVSVQASVLDLLLSMQAESGVSCLFISHDLGVIKRVADDVIVLQSGEVRDAGPTSDVFTAPSHPYTQLLLEATRNVFDVRPAASDEAALAVQ</sequence>
<dbReference type="SUPFAM" id="SSF52540">
    <property type="entry name" value="P-loop containing nucleoside triphosphate hydrolases"/>
    <property type="match status" value="2"/>
</dbReference>
<dbReference type="PANTHER" id="PTHR43776">
    <property type="entry name" value="TRANSPORT ATP-BINDING PROTEIN"/>
    <property type="match status" value="1"/>
</dbReference>
<dbReference type="SMART" id="SM00382">
    <property type="entry name" value="AAA"/>
    <property type="match status" value="2"/>
</dbReference>
<dbReference type="InterPro" id="IPR050319">
    <property type="entry name" value="ABC_transp_ATP-bind"/>
</dbReference>
<keyword evidence="8" id="KW-1185">Reference proteome</keyword>
<dbReference type="InterPro" id="IPR003439">
    <property type="entry name" value="ABC_transporter-like_ATP-bd"/>
</dbReference>
<name>A0A4R2C754_SHIGR</name>
<evidence type="ECO:0000313" key="8">
    <source>
        <dbReference type="Proteomes" id="UP000295351"/>
    </source>
</evidence>
<evidence type="ECO:0000256" key="3">
    <source>
        <dbReference type="ARBA" id="ARBA00022448"/>
    </source>
</evidence>
<dbReference type="PROSITE" id="PS50893">
    <property type="entry name" value="ABC_TRANSPORTER_2"/>
    <property type="match status" value="2"/>
</dbReference>
<evidence type="ECO:0000313" key="7">
    <source>
        <dbReference type="EMBL" id="TCN35633.1"/>
    </source>
</evidence>
<keyword evidence="4" id="KW-0547">Nucleotide-binding</keyword>
<reference evidence="7 8" key="1">
    <citation type="submission" date="2019-03" db="EMBL/GenBank/DDBJ databases">
        <title>Genomic Encyclopedia of Type Strains, Phase IV (KMG-IV): sequencing the most valuable type-strain genomes for metagenomic binning, comparative biology and taxonomic classification.</title>
        <authorList>
            <person name="Goeker M."/>
        </authorList>
    </citation>
    <scope>NUCLEOTIDE SEQUENCE [LARGE SCALE GENOMIC DNA]</scope>
    <source>
        <strain evidence="7 8">DSM 18401</strain>
    </source>
</reference>
<dbReference type="InterPro" id="IPR017871">
    <property type="entry name" value="ABC_transporter-like_CS"/>
</dbReference>
<comment type="subcellular location">
    <subcellularLocation>
        <location evidence="1">Cell inner membrane</location>
        <topology evidence="1">Peripheral membrane protein</topology>
    </subcellularLocation>
</comment>
<dbReference type="AlphaFoldDB" id="A0A4R2C754"/>
<keyword evidence="3" id="KW-0813">Transport</keyword>
<evidence type="ECO:0000256" key="5">
    <source>
        <dbReference type="ARBA" id="ARBA00022840"/>
    </source>
</evidence>
<evidence type="ECO:0000256" key="1">
    <source>
        <dbReference type="ARBA" id="ARBA00004417"/>
    </source>
</evidence>
<feature type="domain" description="ABC transporter" evidence="6">
    <location>
        <begin position="3"/>
        <end position="254"/>
    </location>
</feature>
<keyword evidence="5 7" id="KW-0067">ATP-binding</keyword>
<dbReference type="NCBIfam" id="NF007739">
    <property type="entry name" value="PRK10419.1"/>
    <property type="match status" value="2"/>
</dbReference>
<comment type="similarity">
    <text evidence="2">Belongs to the ABC transporter superfamily.</text>
</comment>
<dbReference type="GO" id="GO:0005524">
    <property type="term" value="F:ATP binding"/>
    <property type="evidence" value="ECO:0007669"/>
    <property type="project" value="UniProtKB-KW"/>
</dbReference>
<dbReference type="InterPro" id="IPR003593">
    <property type="entry name" value="AAA+_ATPase"/>
</dbReference>
<dbReference type="GO" id="GO:0016887">
    <property type="term" value="F:ATP hydrolysis activity"/>
    <property type="evidence" value="ECO:0007669"/>
    <property type="project" value="InterPro"/>
</dbReference>
<dbReference type="InterPro" id="IPR027417">
    <property type="entry name" value="P-loop_NTPase"/>
</dbReference>
<dbReference type="InterPro" id="IPR013563">
    <property type="entry name" value="Oligopep_ABC_C"/>
</dbReference>
<dbReference type="Proteomes" id="UP000295351">
    <property type="component" value="Unassembled WGS sequence"/>
</dbReference>
<dbReference type="GO" id="GO:0055085">
    <property type="term" value="P:transmembrane transport"/>
    <property type="evidence" value="ECO:0007669"/>
    <property type="project" value="UniProtKB-ARBA"/>
</dbReference>
<dbReference type="RefSeq" id="WP_133036524.1">
    <property type="nucleotide sequence ID" value="NZ_BAABEI010000002.1"/>
</dbReference>
<dbReference type="Gene3D" id="3.40.50.300">
    <property type="entry name" value="P-loop containing nucleotide triphosphate hydrolases"/>
    <property type="match status" value="2"/>
</dbReference>
<dbReference type="Pfam" id="PF00005">
    <property type="entry name" value="ABC_tran"/>
    <property type="match status" value="2"/>
</dbReference>
<evidence type="ECO:0000256" key="4">
    <source>
        <dbReference type="ARBA" id="ARBA00022741"/>
    </source>
</evidence>
<protein>
    <submittedName>
        <fullName evidence="7">Peptide/nickel transport system ATP-binding protein</fullName>
    </submittedName>
</protein>
<dbReference type="GO" id="GO:0005886">
    <property type="term" value="C:plasma membrane"/>
    <property type="evidence" value="ECO:0007669"/>
    <property type="project" value="UniProtKB-SubCell"/>
</dbReference>
<dbReference type="CDD" id="cd03257">
    <property type="entry name" value="ABC_NikE_OppD_transporters"/>
    <property type="match status" value="2"/>
</dbReference>
<gene>
    <name evidence="7" type="ORF">EV665_1278</name>
</gene>
<organism evidence="7 8">
    <name type="scientific">Shinella granuli</name>
    <dbReference type="NCBI Taxonomy" id="323621"/>
    <lineage>
        <taxon>Bacteria</taxon>
        <taxon>Pseudomonadati</taxon>
        <taxon>Pseudomonadota</taxon>
        <taxon>Alphaproteobacteria</taxon>
        <taxon>Hyphomicrobiales</taxon>
        <taxon>Rhizobiaceae</taxon>
        <taxon>Shinella</taxon>
    </lineage>
</organism>
<dbReference type="PANTHER" id="PTHR43776:SF7">
    <property type="entry name" value="D,D-DIPEPTIDE TRANSPORT ATP-BINDING PROTEIN DDPF-RELATED"/>
    <property type="match status" value="1"/>
</dbReference>
<proteinExistence type="inferred from homology"/>
<dbReference type="EMBL" id="SLVX01000027">
    <property type="protein sequence ID" value="TCN35633.1"/>
    <property type="molecule type" value="Genomic_DNA"/>
</dbReference>